<dbReference type="InterPro" id="IPR009000">
    <property type="entry name" value="Transl_B-barrel_sf"/>
</dbReference>
<evidence type="ECO:0000259" key="6">
    <source>
        <dbReference type="PROSITE" id="PS51722"/>
    </source>
</evidence>
<dbReference type="Proteomes" id="UP000176198">
    <property type="component" value="Unassembled WGS sequence"/>
</dbReference>
<evidence type="ECO:0000256" key="1">
    <source>
        <dbReference type="ARBA" id="ARBA00007733"/>
    </source>
</evidence>
<dbReference type="SUPFAM" id="SSF52156">
    <property type="entry name" value="Initiation factor IF2/eIF5b, domain 3"/>
    <property type="match status" value="1"/>
</dbReference>
<keyword evidence="5" id="KW-0342">GTP-binding</keyword>
<dbReference type="Pfam" id="PF00009">
    <property type="entry name" value="GTP_EFTU"/>
    <property type="match status" value="1"/>
</dbReference>
<dbReference type="CDD" id="cd01887">
    <property type="entry name" value="IF2_eIF5B"/>
    <property type="match status" value="1"/>
</dbReference>
<dbReference type="EMBL" id="MGFJ01000007">
    <property type="protein sequence ID" value="OGM03060.1"/>
    <property type="molecule type" value="Genomic_DNA"/>
</dbReference>
<dbReference type="FunFam" id="3.40.50.10050:FF:000001">
    <property type="entry name" value="Translation initiation factor IF-2"/>
    <property type="match status" value="1"/>
</dbReference>
<keyword evidence="3" id="KW-0547">Nucleotide-binding</keyword>
<dbReference type="GO" id="GO:0005737">
    <property type="term" value="C:cytoplasm"/>
    <property type="evidence" value="ECO:0007669"/>
    <property type="project" value="TreeGrafter"/>
</dbReference>
<evidence type="ECO:0000256" key="3">
    <source>
        <dbReference type="ARBA" id="ARBA00022741"/>
    </source>
</evidence>
<gene>
    <name evidence="7" type="ORF">A2115_02285</name>
</gene>
<reference evidence="7 8" key="1">
    <citation type="journal article" date="2016" name="Nat. Commun.">
        <title>Thousands of microbial genomes shed light on interconnected biogeochemical processes in an aquifer system.</title>
        <authorList>
            <person name="Anantharaman K."/>
            <person name="Brown C.T."/>
            <person name="Hug L.A."/>
            <person name="Sharon I."/>
            <person name="Castelle C.J."/>
            <person name="Probst A.J."/>
            <person name="Thomas B.C."/>
            <person name="Singh A."/>
            <person name="Wilkins M.J."/>
            <person name="Karaoz U."/>
            <person name="Brodie E.L."/>
            <person name="Williams K.H."/>
            <person name="Hubbard S.S."/>
            <person name="Banfield J.F."/>
        </authorList>
    </citation>
    <scope>NUCLEOTIDE SEQUENCE [LARGE SCALE GENOMIC DNA]</scope>
</reference>
<accession>A0A1F7WJT5</accession>
<dbReference type="Gene3D" id="2.40.30.10">
    <property type="entry name" value="Translation factors"/>
    <property type="match status" value="2"/>
</dbReference>
<dbReference type="Pfam" id="PF11987">
    <property type="entry name" value="IF-2"/>
    <property type="match status" value="1"/>
</dbReference>
<dbReference type="GO" id="GO:0003924">
    <property type="term" value="F:GTPase activity"/>
    <property type="evidence" value="ECO:0007669"/>
    <property type="project" value="InterPro"/>
</dbReference>
<dbReference type="PROSITE" id="PS51722">
    <property type="entry name" value="G_TR_2"/>
    <property type="match status" value="1"/>
</dbReference>
<dbReference type="GO" id="GO:0003743">
    <property type="term" value="F:translation initiation factor activity"/>
    <property type="evidence" value="ECO:0007669"/>
    <property type="project" value="UniProtKB-KW"/>
</dbReference>
<sequence>MGNEKSSNTGLRAPIVTVLGHVDHGKTTLLDAFRETSVQLKEAGGITQGIGASVLTTKDGSRITFVDTPGHAAFANMRSRGARIADIAILVVAADDGVKPQTKEALSYILEAKIPYIVAATKMDLPSASSLIVKSQLEKESVLFEGGGGDVPLVEISAKTKKGLNELLEMITLIAELNGIKGDKSANLEAVIIETVKDKRGPLASAVVRNGALKIADNIVTETVAAKVRGLFDYLGKSVREVGPGEPVQIMGFSVLPEVGSKVWKKGEKEILPQKLYQRKKIVEVSSGEIPVTIKADNAGALEAIIANIPEGIQVVEFGVGEVNETDVFMAKSSGASHILAFETKAAGSVAKLAETEGVAVESFEIIYKLFERLEELVAQSKDEILGQAKILTSFPFNNNKVAGCKVLAGVIGRNDKLVLTREEEKVGEIKAVSLKREKQNIDRAKAGEEFGILFTPQLDFRVGDVISSVRRK</sequence>
<keyword evidence="2" id="KW-0396">Initiation factor</keyword>
<dbReference type="Gene3D" id="3.40.50.300">
    <property type="entry name" value="P-loop containing nucleotide triphosphate hydrolases"/>
    <property type="match status" value="1"/>
</dbReference>
<comment type="caution">
    <text evidence="7">The sequence shown here is derived from an EMBL/GenBank/DDBJ whole genome shotgun (WGS) entry which is preliminary data.</text>
</comment>
<dbReference type="FunFam" id="3.40.50.300:FF:000019">
    <property type="entry name" value="Translation initiation factor IF-2"/>
    <property type="match status" value="1"/>
</dbReference>
<dbReference type="STRING" id="1802471.A2115_02285"/>
<dbReference type="PANTHER" id="PTHR43381:SF4">
    <property type="entry name" value="EUKARYOTIC TRANSLATION INITIATION FACTOR 5B"/>
    <property type="match status" value="1"/>
</dbReference>
<evidence type="ECO:0000313" key="8">
    <source>
        <dbReference type="Proteomes" id="UP000176198"/>
    </source>
</evidence>
<dbReference type="SUPFAM" id="SSF50447">
    <property type="entry name" value="Translation proteins"/>
    <property type="match status" value="2"/>
</dbReference>
<dbReference type="InterPro" id="IPR015760">
    <property type="entry name" value="TIF_IF2"/>
</dbReference>
<dbReference type="Gene3D" id="3.40.50.10050">
    <property type="entry name" value="Translation initiation factor IF- 2, domain 3"/>
    <property type="match status" value="1"/>
</dbReference>
<name>A0A1F7WJT5_9BACT</name>
<comment type="similarity">
    <text evidence="1">Belongs to the TRAFAC class translation factor GTPase superfamily. Classic translation factor GTPase family. IF-2 subfamily.</text>
</comment>
<dbReference type="InterPro" id="IPR000795">
    <property type="entry name" value="T_Tr_GTP-bd_dom"/>
</dbReference>
<dbReference type="InterPro" id="IPR053905">
    <property type="entry name" value="EF-G-like_DII"/>
</dbReference>
<dbReference type="InterPro" id="IPR005225">
    <property type="entry name" value="Small_GTP-bd"/>
</dbReference>
<protein>
    <recommendedName>
        <fullName evidence="6">Tr-type G domain-containing protein</fullName>
    </recommendedName>
</protein>
<dbReference type="PANTHER" id="PTHR43381">
    <property type="entry name" value="TRANSLATION INITIATION FACTOR IF-2-RELATED"/>
    <property type="match status" value="1"/>
</dbReference>
<evidence type="ECO:0000256" key="4">
    <source>
        <dbReference type="ARBA" id="ARBA00022917"/>
    </source>
</evidence>
<evidence type="ECO:0000256" key="2">
    <source>
        <dbReference type="ARBA" id="ARBA00022540"/>
    </source>
</evidence>
<organism evidence="7 8">
    <name type="scientific">Candidatus Woesebacteria bacterium GWA1_41_8</name>
    <dbReference type="NCBI Taxonomy" id="1802471"/>
    <lineage>
        <taxon>Bacteria</taxon>
        <taxon>Candidatus Woeseibacteriota</taxon>
    </lineage>
</organism>
<dbReference type="SUPFAM" id="SSF52540">
    <property type="entry name" value="P-loop containing nucleoside triphosphate hydrolases"/>
    <property type="match status" value="1"/>
</dbReference>
<dbReference type="AlphaFoldDB" id="A0A1F7WJT5"/>
<dbReference type="InterPro" id="IPR036925">
    <property type="entry name" value="TIF_IF2_dom3_sf"/>
</dbReference>
<keyword evidence="4" id="KW-0648">Protein biosynthesis</keyword>
<dbReference type="GO" id="GO:0005525">
    <property type="term" value="F:GTP binding"/>
    <property type="evidence" value="ECO:0007669"/>
    <property type="project" value="UniProtKB-KW"/>
</dbReference>
<dbReference type="InterPro" id="IPR027417">
    <property type="entry name" value="P-loop_NTPase"/>
</dbReference>
<dbReference type="Pfam" id="PF22042">
    <property type="entry name" value="EF-G_D2"/>
    <property type="match status" value="1"/>
</dbReference>
<proteinExistence type="inferred from homology"/>
<evidence type="ECO:0000256" key="5">
    <source>
        <dbReference type="ARBA" id="ARBA00023134"/>
    </source>
</evidence>
<evidence type="ECO:0000313" key="7">
    <source>
        <dbReference type="EMBL" id="OGM03060.1"/>
    </source>
</evidence>
<feature type="domain" description="Tr-type G" evidence="6">
    <location>
        <begin position="11"/>
        <end position="179"/>
    </location>
</feature>
<dbReference type="NCBIfam" id="TIGR00231">
    <property type="entry name" value="small_GTP"/>
    <property type="match status" value="1"/>
</dbReference>
<dbReference type="InterPro" id="IPR023115">
    <property type="entry name" value="TIF_IF2_dom3"/>
</dbReference>